<evidence type="ECO:0008006" key="3">
    <source>
        <dbReference type="Google" id="ProtNLM"/>
    </source>
</evidence>
<dbReference type="AlphaFoldDB" id="A0A239DL53"/>
<reference evidence="1 2" key="1">
    <citation type="submission" date="2017-06" db="EMBL/GenBank/DDBJ databases">
        <authorList>
            <person name="Kim H.J."/>
            <person name="Triplett B.A."/>
        </authorList>
    </citation>
    <scope>NUCLEOTIDE SEQUENCE [LARGE SCALE GENOMIC DNA]</scope>
    <source>
        <strain evidence="1 2">U15</strain>
    </source>
</reference>
<dbReference type="EMBL" id="FZOT01000002">
    <property type="protein sequence ID" value="SNS33200.1"/>
    <property type="molecule type" value="Genomic_DNA"/>
</dbReference>
<dbReference type="Proteomes" id="UP000198284">
    <property type="component" value="Unassembled WGS sequence"/>
</dbReference>
<organism evidence="1 2">
    <name type="scientific">Noviherbaspirillum humi</name>
    <dbReference type="NCBI Taxonomy" id="1688639"/>
    <lineage>
        <taxon>Bacteria</taxon>
        <taxon>Pseudomonadati</taxon>
        <taxon>Pseudomonadota</taxon>
        <taxon>Betaproteobacteria</taxon>
        <taxon>Burkholderiales</taxon>
        <taxon>Oxalobacteraceae</taxon>
        <taxon>Noviherbaspirillum</taxon>
    </lineage>
</organism>
<dbReference type="Pfam" id="PF07369">
    <property type="entry name" value="DUF1488"/>
    <property type="match status" value="1"/>
</dbReference>
<proteinExistence type="predicted"/>
<evidence type="ECO:0000313" key="1">
    <source>
        <dbReference type="EMBL" id="SNS33200.1"/>
    </source>
</evidence>
<evidence type="ECO:0000313" key="2">
    <source>
        <dbReference type="Proteomes" id="UP000198284"/>
    </source>
</evidence>
<dbReference type="InterPro" id="IPR009962">
    <property type="entry name" value="DUF1488"/>
</dbReference>
<dbReference type="OrthoDB" id="8775770at2"/>
<dbReference type="SUPFAM" id="SSF160272">
    <property type="entry name" value="Shew3726-like"/>
    <property type="match status" value="1"/>
</dbReference>
<protein>
    <recommendedName>
        <fullName evidence="3">DUF1488 domain-containing protein</fullName>
    </recommendedName>
</protein>
<keyword evidence="2" id="KW-1185">Reference proteome</keyword>
<sequence length="97" mass="10912">MLVFLMDNRYMGDEMRVATAPKATEEGVLFTVEVGFRERECLVSRNALTRLRRTGSSEEDLLDTYRAFEDRIQSVARRMVVAGASGSPLVLFASSFN</sequence>
<accession>A0A239DL53</accession>
<name>A0A239DL53_9BURK</name>
<dbReference type="InterPro" id="IPR036692">
    <property type="entry name" value="Shew3726-like_sf"/>
</dbReference>
<gene>
    <name evidence="1" type="ORF">SAMN06265795_102251</name>
</gene>